<dbReference type="EMBL" id="FRFD01000005">
    <property type="protein sequence ID" value="SHO48683.1"/>
    <property type="molecule type" value="Genomic_DNA"/>
</dbReference>
<accession>A0A1M7Y7S2</accession>
<dbReference type="AlphaFoldDB" id="A0A1M7Y7S2"/>
<sequence>MGKFCVNCGKELEDGEVCNCQGEQTVEVQSSTEAEKPPVAAAQETFQEVKNAGAAAGAASSVYLKKLFDTILKIIKKPDAELSSFMAEGNVNIALGIIALEGILYGLYLLVLFQKVNKVISTLMGGIMGSIGSIFGGSDLSIGYKFPLGKIFVVSLILGVALNAILAGIVLLLHNLLLKQQVTYKNMLCTVSGKSVAMIVVTVVAIVVGFISPTYGLVCYAAGAILSYLYFYIAVKASVSNADKRVYIVFLSLVLMIVVSLIMYKLCYKLYLPEGITSSLGGLGGLY</sequence>
<keyword evidence="1" id="KW-0472">Membrane</keyword>
<protein>
    <recommendedName>
        <fullName evidence="4">Yip1 domain-containing protein</fullName>
    </recommendedName>
</protein>
<name>A0A1M7Y7S2_9FIRM</name>
<dbReference type="Proteomes" id="UP000184612">
    <property type="component" value="Unassembled WGS sequence"/>
</dbReference>
<gene>
    <name evidence="2" type="ORF">SAMN02745217_01964</name>
</gene>
<feature type="transmembrane region" description="Helical" evidence="1">
    <location>
        <begin position="93"/>
        <end position="112"/>
    </location>
</feature>
<reference evidence="2 3" key="1">
    <citation type="submission" date="2016-12" db="EMBL/GenBank/DDBJ databases">
        <authorList>
            <person name="Song W.-J."/>
            <person name="Kurnit D.M."/>
        </authorList>
    </citation>
    <scope>NUCLEOTIDE SEQUENCE [LARGE SCALE GENOMIC DNA]</scope>
    <source>
        <strain evidence="2 3">DSM 12503</strain>
    </source>
</reference>
<dbReference type="RefSeq" id="WP_073588652.1">
    <property type="nucleotide sequence ID" value="NZ_FRFD01000005.1"/>
</dbReference>
<evidence type="ECO:0000313" key="3">
    <source>
        <dbReference type="Proteomes" id="UP000184612"/>
    </source>
</evidence>
<feature type="transmembrane region" description="Helical" evidence="1">
    <location>
        <begin position="150"/>
        <end position="174"/>
    </location>
</feature>
<evidence type="ECO:0000256" key="1">
    <source>
        <dbReference type="SAM" id="Phobius"/>
    </source>
</evidence>
<feature type="transmembrane region" description="Helical" evidence="1">
    <location>
        <begin position="119"/>
        <end position="138"/>
    </location>
</feature>
<evidence type="ECO:0000313" key="2">
    <source>
        <dbReference type="EMBL" id="SHO48683.1"/>
    </source>
</evidence>
<dbReference type="OrthoDB" id="2068571at2"/>
<keyword evidence="1" id="KW-0812">Transmembrane</keyword>
<feature type="transmembrane region" description="Helical" evidence="1">
    <location>
        <begin position="246"/>
        <end position="264"/>
    </location>
</feature>
<organism evidence="2 3">
    <name type="scientific">Anaerocolumna xylanovorans DSM 12503</name>
    <dbReference type="NCBI Taxonomy" id="1121345"/>
    <lineage>
        <taxon>Bacteria</taxon>
        <taxon>Bacillati</taxon>
        <taxon>Bacillota</taxon>
        <taxon>Clostridia</taxon>
        <taxon>Lachnospirales</taxon>
        <taxon>Lachnospiraceae</taxon>
        <taxon>Anaerocolumna</taxon>
    </lineage>
</organism>
<feature type="transmembrane region" description="Helical" evidence="1">
    <location>
        <begin position="186"/>
        <end position="208"/>
    </location>
</feature>
<keyword evidence="1" id="KW-1133">Transmembrane helix</keyword>
<feature type="transmembrane region" description="Helical" evidence="1">
    <location>
        <begin position="214"/>
        <end position="234"/>
    </location>
</feature>
<evidence type="ECO:0008006" key="4">
    <source>
        <dbReference type="Google" id="ProtNLM"/>
    </source>
</evidence>
<keyword evidence="3" id="KW-1185">Reference proteome</keyword>
<proteinExistence type="predicted"/>
<dbReference type="STRING" id="1121345.SAMN02745217_01964"/>